<dbReference type="PANTHER" id="PTHR47027">
    <property type="entry name" value="REVERSE TRANSCRIPTASE DOMAIN-CONTAINING PROTEIN"/>
    <property type="match status" value="1"/>
</dbReference>
<dbReference type="SUPFAM" id="SSF56672">
    <property type="entry name" value="DNA/RNA polymerases"/>
    <property type="match status" value="1"/>
</dbReference>
<dbReference type="PROSITE" id="PS50878">
    <property type="entry name" value="RT_POL"/>
    <property type="match status" value="1"/>
</dbReference>
<dbReference type="PANTHER" id="PTHR47027:SF20">
    <property type="entry name" value="REVERSE TRANSCRIPTASE-LIKE PROTEIN WITH RNA-DIRECTED DNA POLYMERASE DOMAIN"/>
    <property type="match status" value="1"/>
</dbReference>
<evidence type="ECO:0000313" key="2">
    <source>
        <dbReference type="EMBL" id="SVD79318.1"/>
    </source>
</evidence>
<dbReference type="InterPro" id="IPR000477">
    <property type="entry name" value="RT_dom"/>
</dbReference>
<proteinExistence type="predicted"/>
<reference evidence="2" key="1">
    <citation type="submission" date="2018-05" db="EMBL/GenBank/DDBJ databases">
        <authorList>
            <person name="Lanie J.A."/>
            <person name="Ng W.-L."/>
            <person name="Kazmierczak K.M."/>
            <person name="Andrzejewski T.M."/>
            <person name="Davidsen T.M."/>
            <person name="Wayne K.J."/>
            <person name="Tettelin H."/>
            <person name="Glass J.I."/>
            <person name="Rusch D."/>
            <person name="Podicherti R."/>
            <person name="Tsui H.-C.T."/>
            <person name="Winkler M.E."/>
        </authorList>
    </citation>
    <scope>NUCLEOTIDE SEQUENCE</scope>
</reference>
<feature type="non-terminal residue" evidence="2">
    <location>
        <position position="231"/>
    </location>
</feature>
<accession>A0A382Y9Z6</accession>
<feature type="domain" description="Reverse transcriptase" evidence="1">
    <location>
        <begin position="1"/>
        <end position="231"/>
    </location>
</feature>
<evidence type="ECO:0000259" key="1">
    <source>
        <dbReference type="PROSITE" id="PS50878"/>
    </source>
</evidence>
<dbReference type="AlphaFoldDB" id="A0A382Y9Z6"/>
<name>A0A382Y9Z6_9ZZZZ</name>
<organism evidence="2">
    <name type="scientific">marine metagenome</name>
    <dbReference type="NCBI Taxonomy" id="408172"/>
    <lineage>
        <taxon>unclassified sequences</taxon>
        <taxon>metagenomes</taxon>
        <taxon>ecological metagenomes</taxon>
    </lineage>
</organism>
<dbReference type="EMBL" id="UINC01173623">
    <property type="protein sequence ID" value="SVD79318.1"/>
    <property type="molecule type" value="Genomic_DNA"/>
</dbReference>
<protein>
    <recommendedName>
        <fullName evidence="1">Reverse transcriptase domain-containing protein</fullName>
    </recommendedName>
</protein>
<dbReference type="Pfam" id="PF00078">
    <property type="entry name" value="RVT_1"/>
    <property type="match status" value="1"/>
</dbReference>
<gene>
    <name evidence="2" type="ORF">METZ01_LOCUS432172</name>
</gene>
<sequence length="231" mass="25544">MQDLMCKLVSAIIGRRLTSVLTGNKERPGVGLEDQNGFMPGRGTTDGSFCVRTVLLKRREHRQHTWAVFVDLVKAFDSVPRDGLMRILAHFGIPPHLCSLILKLHTNNTLKMEVGGDDTIIRNTTSVKQGDVMAPILFLFVIQACLEAIGADNWPGSKLLFRTKQVGGQVSGMKWSAVGDLVEFWTSLYADDGAFFFDSREELIAGTQAMGTMMRRFGLEMHSGVGYCTDV</sequence>
<dbReference type="InterPro" id="IPR043502">
    <property type="entry name" value="DNA/RNA_pol_sf"/>
</dbReference>